<protein>
    <recommendedName>
        <fullName evidence="10">Isoleucine--tRNA ligase</fullName>
        <ecNumber evidence="10">6.1.1.5</ecNumber>
    </recommendedName>
    <alternativeName>
        <fullName evidence="10">Isoleucyl-tRNA synthetase</fullName>
        <shortName evidence="10">IleRS</shortName>
    </alternativeName>
</protein>
<dbReference type="CDD" id="cd00818">
    <property type="entry name" value="IleRS_core"/>
    <property type="match status" value="1"/>
</dbReference>
<keyword evidence="8 10" id="KW-0030">Aminoacyl-tRNA synthetase</keyword>
<feature type="short sequence motif" description="'HIGH' region" evidence="10">
    <location>
        <begin position="50"/>
        <end position="60"/>
    </location>
</feature>
<comment type="similarity">
    <text evidence="10">Belongs to the class-I aminoacyl-tRNA synthetase family. IleS type 2 subfamily.</text>
</comment>
<evidence type="ECO:0000256" key="8">
    <source>
        <dbReference type="ARBA" id="ARBA00023146"/>
    </source>
</evidence>
<feature type="short sequence motif" description="'KMSKS' region" evidence="10">
    <location>
        <begin position="605"/>
        <end position="609"/>
    </location>
</feature>
<dbReference type="InterPro" id="IPR002301">
    <property type="entry name" value="Ile-tRNA-ligase"/>
</dbReference>
<dbReference type="Pfam" id="PF00133">
    <property type="entry name" value="tRNA-synt_1"/>
    <property type="match status" value="1"/>
</dbReference>
<dbReference type="FunFam" id="3.40.50.620:FF:000286">
    <property type="entry name" value="Isoleucine--tRNA ligase"/>
    <property type="match status" value="1"/>
</dbReference>
<dbReference type="GO" id="GO:0005737">
    <property type="term" value="C:cytoplasm"/>
    <property type="evidence" value="ECO:0007669"/>
    <property type="project" value="UniProtKB-SubCell"/>
</dbReference>
<dbReference type="InterPro" id="IPR023586">
    <property type="entry name" value="Ile-tRNA-ligase_type2"/>
</dbReference>
<dbReference type="GO" id="GO:0004822">
    <property type="term" value="F:isoleucine-tRNA ligase activity"/>
    <property type="evidence" value="ECO:0007669"/>
    <property type="project" value="UniProtKB-UniRule"/>
</dbReference>
<keyword evidence="14" id="KW-1185">Reference proteome</keyword>
<evidence type="ECO:0000256" key="9">
    <source>
        <dbReference type="ARBA" id="ARBA00048359"/>
    </source>
</evidence>
<keyword evidence="2 10" id="KW-0436">Ligase</keyword>
<dbReference type="SUPFAM" id="SSF50677">
    <property type="entry name" value="ValRS/IleRS/LeuRS editing domain"/>
    <property type="match status" value="1"/>
</dbReference>
<evidence type="ECO:0000256" key="1">
    <source>
        <dbReference type="ARBA" id="ARBA00022490"/>
    </source>
</evidence>
<evidence type="ECO:0000256" key="5">
    <source>
        <dbReference type="ARBA" id="ARBA00022833"/>
    </source>
</evidence>
<dbReference type="Pfam" id="PF19302">
    <property type="entry name" value="DUF5915"/>
    <property type="match status" value="1"/>
</dbReference>
<comment type="function">
    <text evidence="10">Catalyzes the attachment of isoleucine to tRNA(Ile). As IleRS can inadvertently accommodate and process structurally similar amino acids such as valine, to avoid such errors it has two additional distinct tRNA(Ile)-dependent editing activities. One activity is designated as 'pretransfer' editing and involves the hydrolysis of activated Val-AMP. The other activity is designated 'posttransfer' editing and involves deacylation of mischarged Val-tRNA(Ile).</text>
</comment>
<dbReference type="GO" id="GO:0002161">
    <property type="term" value="F:aminoacyl-tRNA deacylase activity"/>
    <property type="evidence" value="ECO:0007669"/>
    <property type="project" value="InterPro"/>
</dbReference>
<comment type="catalytic activity">
    <reaction evidence="9 10">
        <text>tRNA(Ile) + L-isoleucine + ATP = L-isoleucyl-tRNA(Ile) + AMP + diphosphate</text>
        <dbReference type="Rhea" id="RHEA:11060"/>
        <dbReference type="Rhea" id="RHEA-COMP:9666"/>
        <dbReference type="Rhea" id="RHEA-COMP:9695"/>
        <dbReference type="ChEBI" id="CHEBI:30616"/>
        <dbReference type="ChEBI" id="CHEBI:33019"/>
        <dbReference type="ChEBI" id="CHEBI:58045"/>
        <dbReference type="ChEBI" id="CHEBI:78442"/>
        <dbReference type="ChEBI" id="CHEBI:78528"/>
        <dbReference type="ChEBI" id="CHEBI:456215"/>
        <dbReference type="EC" id="6.1.1.5"/>
    </reaction>
</comment>
<dbReference type="PANTHER" id="PTHR42780">
    <property type="entry name" value="SOLEUCYL-TRNA SYNTHETASE"/>
    <property type="match status" value="1"/>
</dbReference>
<evidence type="ECO:0000256" key="6">
    <source>
        <dbReference type="ARBA" id="ARBA00022840"/>
    </source>
</evidence>
<dbReference type="SUPFAM" id="SSF52374">
    <property type="entry name" value="Nucleotidylyl transferase"/>
    <property type="match status" value="1"/>
</dbReference>
<dbReference type="InterPro" id="IPR033709">
    <property type="entry name" value="Anticodon_Ile_ABEc"/>
</dbReference>
<dbReference type="InterPro" id="IPR009008">
    <property type="entry name" value="Val/Leu/Ile-tRNA-synth_edit"/>
</dbReference>
<dbReference type="InterPro" id="IPR013155">
    <property type="entry name" value="M/V/L/I-tRNA-synth_anticd-bd"/>
</dbReference>
<evidence type="ECO:0000256" key="7">
    <source>
        <dbReference type="ARBA" id="ARBA00022917"/>
    </source>
</evidence>
<comment type="subunit">
    <text evidence="10">Monomer.</text>
</comment>
<dbReference type="OrthoDB" id="30823at2157"/>
<dbReference type="GO" id="GO:0006428">
    <property type="term" value="P:isoleucyl-tRNA aminoacylation"/>
    <property type="evidence" value="ECO:0007669"/>
    <property type="project" value="UniProtKB-UniRule"/>
</dbReference>
<name>M0AWZ5_9EURY</name>
<comment type="domain">
    <text evidence="10">IleRS has two distinct active sites: one for aminoacylation and one for editing. The misactivated valine is translocated from the active site to the editing site, which sterically excludes the correctly activated isoleucine. The single editing site contains two valyl binding pockets, one specific for each substrate (Val-AMP or Val-tRNA(Ile)).</text>
</comment>
<comment type="caution">
    <text evidence="13">The sequence shown here is derived from an EMBL/GenBank/DDBJ whole genome shotgun (WGS) entry which is preliminary data.</text>
</comment>
<accession>M0AWZ5</accession>
<keyword evidence="4 10" id="KW-0547">Nucleotide-binding</keyword>
<dbReference type="RefSeq" id="WP_006166376.1">
    <property type="nucleotide sequence ID" value="NZ_AOIN01000035.1"/>
</dbReference>
<dbReference type="PATRIC" id="fig|1227492.4.peg.978"/>
<sequence>MSRFSEVDDQYDPDAVEQRVFDYWDDVDAYEQTVEHRSDGESFFFVDGPPYTSGSAHMGTTWNKSLKDVYIRFHRMQGYDVTDRPGYDMHGLPIETRVEGKLGFENKKDIEEYGEENFIEACKEYADEQLEGLQSDFQDFGVWMDWENPYRTVSPEYMEAAWWGFSKAAERGLVEKGHRSISQCPRCETAIANNEVEYEDVEDPSIYVKFDLEDREGSIVIWTTTPWTIPANTFVAVDEEGDYVGVRAEKDGEEELLYVAEAKHEDVLKTGRYDDYEVVEEVPGEDMIGWAYEHPLAEEVPDNVDAKGAHEVYAADYVDTGGDGTGLVHSAPGHGEEDFERGRELGFPIFCPVGGDGVYTDEAGKYEGEFVKDADPEITADLEANGALLASETASHNYGHCWRCDTGIIQIVTDQWFITITDVKDELLENIEDSQWHPDWARDNRFRDFVEEAPDWNVSRQRYWGIPLPVWTPEDRDDDEDMIVIGEREELVERVDQDIDADTVDLHKDTVDDLTITEGGTTYTRVPDVFDVWLDSSVASWGTLNYPSDDSQFDDLWPADFILEAHDQTRGWFWSQLGMGTAALGEIPYEEVLMHGHALMPDGRAMSKSKDILVDPHEAIDRHGRDVMRAFLLSNNPQGDDMRFSWEGMQTMENHLRTLWNVFRFPLPYMRLDDFDPQATTVEDVEDDLELIDEWVLARLQSTKDEMTAHFEERRQDKALNALIDFVVEDVSRFYVQAVRERMWEEEDSASKEAAYATIYRVLRETVALLAPYAPFISEEIYGTLTGDAEHDTVHMENWPAVDEAFADEQLEDDVALLRAIEEAGANARQQAGRKLRWPVPRVVVAADDQRVVEAVERHTPLLEDRLNAREIELVSPDDRWGELNYSAEADMSELGPTFGDRAGQVMNALNEARIDEPTLESIAAAVADVLESGDEITEEMVSFVTQTPEGVAGTAFGLNGDDRGVAYVDASLTDDIESEGYAREVIRRVQEMRKDLDLDVEERIALELAIEDDRVASLVDERTDLIREEVRADEFGADVVDDGHRKEWEVEGVAMEIAIESLAVPEASE</sequence>
<feature type="binding site" evidence="10">
    <location>
        <position position="608"/>
    </location>
    <ligand>
        <name>ATP</name>
        <dbReference type="ChEBI" id="CHEBI:30616"/>
    </ligand>
</feature>
<dbReference type="InterPro" id="IPR002300">
    <property type="entry name" value="aa-tRNA-synth_Ia"/>
</dbReference>
<dbReference type="GO" id="GO:0005524">
    <property type="term" value="F:ATP binding"/>
    <property type="evidence" value="ECO:0007669"/>
    <property type="project" value="UniProtKB-UniRule"/>
</dbReference>
<organism evidence="13 14">
    <name type="scientific">Natrialba chahannaoensis JCM 10990</name>
    <dbReference type="NCBI Taxonomy" id="1227492"/>
    <lineage>
        <taxon>Archaea</taxon>
        <taxon>Methanobacteriati</taxon>
        <taxon>Methanobacteriota</taxon>
        <taxon>Stenosarchaea group</taxon>
        <taxon>Halobacteria</taxon>
        <taxon>Halobacteriales</taxon>
        <taxon>Natrialbaceae</taxon>
        <taxon>Natrialba</taxon>
    </lineage>
</organism>
<comment type="cofactor">
    <cofactor evidence="10">
        <name>Zn(2+)</name>
        <dbReference type="ChEBI" id="CHEBI:29105"/>
    </cofactor>
</comment>
<dbReference type="GO" id="GO:0008270">
    <property type="term" value="F:zinc ion binding"/>
    <property type="evidence" value="ECO:0007669"/>
    <property type="project" value="UniProtKB-UniRule"/>
</dbReference>
<dbReference type="PRINTS" id="PR00984">
    <property type="entry name" value="TRNASYNTHILE"/>
</dbReference>
<dbReference type="InterPro" id="IPR014729">
    <property type="entry name" value="Rossmann-like_a/b/a_fold"/>
</dbReference>
<evidence type="ECO:0000256" key="4">
    <source>
        <dbReference type="ARBA" id="ARBA00022741"/>
    </source>
</evidence>
<feature type="domain" description="Aminoacyl-tRNA synthetase class Ia" evidence="11">
    <location>
        <begin position="20"/>
        <end position="645"/>
    </location>
</feature>
<dbReference type="InterPro" id="IPR009080">
    <property type="entry name" value="tRNAsynth_Ia_anticodon-bd"/>
</dbReference>
<evidence type="ECO:0000259" key="12">
    <source>
        <dbReference type="Pfam" id="PF08264"/>
    </source>
</evidence>
<dbReference type="PANTHER" id="PTHR42780:SF1">
    <property type="entry name" value="ISOLEUCINE--TRNA LIGASE, CYTOPLASMIC"/>
    <property type="match status" value="1"/>
</dbReference>
<dbReference type="AlphaFoldDB" id="M0AWZ5"/>
<dbReference type="Gene3D" id="3.40.50.620">
    <property type="entry name" value="HUPs"/>
    <property type="match status" value="2"/>
</dbReference>
<evidence type="ECO:0000256" key="3">
    <source>
        <dbReference type="ARBA" id="ARBA00022723"/>
    </source>
</evidence>
<dbReference type="EC" id="6.1.1.5" evidence="10"/>
<comment type="subcellular location">
    <subcellularLocation>
        <location evidence="10">Cytoplasm</location>
    </subcellularLocation>
</comment>
<evidence type="ECO:0000313" key="14">
    <source>
        <dbReference type="Proteomes" id="UP000011693"/>
    </source>
</evidence>
<dbReference type="NCBIfam" id="TIGR00392">
    <property type="entry name" value="ileS"/>
    <property type="match status" value="1"/>
</dbReference>
<dbReference type="Gene3D" id="1.10.730.10">
    <property type="entry name" value="Isoleucyl-tRNA Synthetase, Domain 1"/>
    <property type="match status" value="1"/>
</dbReference>
<evidence type="ECO:0000256" key="10">
    <source>
        <dbReference type="HAMAP-Rule" id="MF_02003"/>
    </source>
</evidence>
<reference evidence="13 14" key="1">
    <citation type="journal article" date="2014" name="PLoS Genet.">
        <title>Phylogenetically driven sequencing of extremely halophilic archaea reveals strategies for static and dynamic osmo-response.</title>
        <authorList>
            <person name="Becker E.A."/>
            <person name="Seitzer P.M."/>
            <person name="Tritt A."/>
            <person name="Larsen D."/>
            <person name="Krusor M."/>
            <person name="Yao A.I."/>
            <person name="Wu D."/>
            <person name="Madern D."/>
            <person name="Eisen J.A."/>
            <person name="Darling A.E."/>
            <person name="Facciotti M.T."/>
        </authorList>
    </citation>
    <scope>NUCLEOTIDE SEQUENCE [LARGE SCALE GENOMIC DNA]</scope>
    <source>
        <strain evidence="13 14">JCM 10990</strain>
    </source>
</reference>
<dbReference type="HAMAP" id="MF_02003">
    <property type="entry name" value="Ile_tRNA_synth_type2"/>
    <property type="match status" value="1"/>
</dbReference>
<feature type="domain" description="Methionyl/Valyl/Leucyl/Isoleucyl-tRNA synthetase anticodon-binding" evidence="12">
    <location>
        <begin position="693"/>
        <end position="840"/>
    </location>
</feature>
<keyword evidence="7 10" id="KW-0648">Protein biosynthesis</keyword>
<dbReference type="CDD" id="cd07961">
    <property type="entry name" value="Anticodon_Ia_Ile_ABEc"/>
    <property type="match status" value="1"/>
</dbReference>
<dbReference type="Pfam" id="PF08264">
    <property type="entry name" value="Anticodon_1"/>
    <property type="match status" value="1"/>
</dbReference>
<evidence type="ECO:0000259" key="11">
    <source>
        <dbReference type="Pfam" id="PF00133"/>
    </source>
</evidence>
<evidence type="ECO:0000313" key="13">
    <source>
        <dbReference type="EMBL" id="ELZ03000.1"/>
    </source>
</evidence>
<dbReference type="STRING" id="1227492.C482_05066"/>
<dbReference type="Proteomes" id="UP000011693">
    <property type="component" value="Unassembled WGS sequence"/>
</dbReference>
<gene>
    <name evidence="10 13" type="primary">ileS</name>
    <name evidence="13" type="ORF">C482_05066</name>
</gene>
<dbReference type="EMBL" id="AOIN01000035">
    <property type="protein sequence ID" value="ELZ03000.1"/>
    <property type="molecule type" value="Genomic_DNA"/>
</dbReference>
<keyword evidence="1 10" id="KW-0963">Cytoplasm</keyword>
<proteinExistence type="inferred from homology"/>
<keyword evidence="5 10" id="KW-0862">Zinc</keyword>
<dbReference type="GO" id="GO:0000049">
    <property type="term" value="F:tRNA binding"/>
    <property type="evidence" value="ECO:0007669"/>
    <property type="project" value="InterPro"/>
</dbReference>
<dbReference type="Gene3D" id="3.90.740.10">
    <property type="entry name" value="Valyl/Leucyl/Isoleucyl-tRNA synthetase, editing domain"/>
    <property type="match status" value="1"/>
</dbReference>
<keyword evidence="3 10" id="KW-0479">Metal-binding</keyword>
<dbReference type="SUPFAM" id="SSF47323">
    <property type="entry name" value="Anticodon-binding domain of a subclass of class I aminoacyl-tRNA synthetases"/>
    <property type="match status" value="2"/>
</dbReference>
<evidence type="ECO:0000256" key="2">
    <source>
        <dbReference type="ARBA" id="ARBA00022598"/>
    </source>
</evidence>
<keyword evidence="6 10" id="KW-0067">ATP-binding</keyword>